<accession>A0A136IZ38</accession>
<dbReference type="Proteomes" id="UP000070501">
    <property type="component" value="Unassembled WGS sequence"/>
</dbReference>
<feature type="compositionally biased region" description="Polar residues" evidence="1">
    <location>
        <begin position="134"/>
        <end position="149"/>
    </location>
</feature>
<dbReference type="EMBL" id="KQ964253">
    <property type="protein sequence ID" value="KXJ90245.1"/>
    <property type="molecule type" value="Genomic_DNA"/>
</dbReference>
<feature type="region of interest" description="Disordered" evidence="1">
    <location>
        <begin position="1"/>
        <end position="49"/>
    </location>
</feature>
<evidence type="ECO:0000256" key="1">
    <source>
        <dbReference type="SAM" id="MobiDB-lite"/>
    </source>
</evidence>
<organism evidence="2 3">
    <name type="scientific">Microdochium bolleyi</name>
    <dbReference type="NCBI Taxonomy" id="196109"/>
    <lineage>
        <taxon>Eukaryota</taxon>
        <taxon>Fungi</taxon>
        <taxon>Dikarya</taxon>
        <taxon>Ascomycota</taxon>
        <taxon>Pezizomycotina</taxon>
        <taxon>Sordariomycetes</taxon>
        <taxon>Xylariomycetidae</taxon>
        <taxon>Xylariales</taxon>
        <taxon>Microdochiaceae</taxon>
        <taxon>Microdochium</taxon>
    </lineage>
</organism>
<feature type="compositionally biased region" description="Low complexity" evidence="1">
    <location>
        <begin position="1"/>
        <end position="13"/>
    </location>
</feature>
<keyword evidence="3" id="KW-1185">Reference proteome</keyword>
<name>A0A136IZ38_9PEZI</name>
<reference evidence="3" key="1">
    <citation type="submission" date="2016-02" db="EMBL/GenBank/DDBJ databases">
        <title>Draft genome sequence of Microdochium bolleyi, a fungal endophyte of beachgrass.</title>
        <authorList>
            <consortium name="DOE Joint Genome Institute"/>
            <person name="David A.S."/>
            <person name="May G."/>
            <person name="Haridas S."/>
            <person name="Lim J."/>
            <person name="Wang M."/>
            <person name="Labutti K."/>
            <person name="Lipzen A."/>
            <person name="Barry K."/>
            <person name="Grigoriev I.V."/>
        </authorList>
    </citation>
    <scope>NUCLEOTIDE SEQUENCE [LARGE SCALE GENOMIC DNA]</scope>
    <source>
        <strain evidence="3">J235TASD1</strain>
    </source>
</reference>
<protein>
    <submittedName>
        <fullName evidence="2">Uncharacterized protein</fullName>
    </submittedName>
</protein>
<evidence type="ECO:0000313" key="2">
    <source>
        <dbReference type="EMBL" id="KXJ90245.1"/>
    </source>
</evidence>
<sequence>MSSSGKSPTSPSRDSQRPQSLPLSIPERRVASSPNNPRIHDTSVRDLSPASGTFAHAYQSRQTPELDVFDVAVSPSLWNTNGYHRQVLGYTSEPMSRDMSYRSEVTHFSDSLVPPRPDDDDDRLTRYVLDSSAHRNSLSTSPAFQNMQRPRSRRPSIVETEPSPNIPGFAGSSFVVDQRSRSPVYISASPDKTSSGNSRNDATPIPTGSLPY</sequence>
<gene>
    <name evidence="2" type="ORF">Micbo1qcDRAFT_164779</name>
</gene>
<feature type="compositionally biased region" description="Polar residues" evidence="1">
    <location>
        <begin position="190"/>
        <end position="201"/>
    </location>
</feature>
<feature type="region of interest" description="Disordered" evidence="1">
    <location>
        <begin position="132"/>
        <end position="212"/>
    </location>
</feature>
<evidence type="ECO:0000313" key="3">
    <source>
        <dbReference type="Proteomes" id="UP000070501"/>
    </source>
</evidence>
<proteinExistence type="predicted"/>
<dbReference type="InParanoid" id="A0A136IZ38"/>
<feature type="non-terminal residue" evidence="2">
    <location>
        <position position="212"/>
    </location>
</feature>
<dbReference type="AlphaFoldDB" id="A0A136IZ38"/>